<organism evidence="1 2">
    <name type="scientific">Pyrodictium abyssi</name>
    <dbReference type="NCBI Taxonomy" id="54256"/>
    <lineage>
        <taxon>Archaea</taxon>
        <taxon>Thermoproteota</taxon>
        <taxon>Thermoprotei</taxon>
        <taxon>Desulfurococcales</taxon>
        <taxon>Pyrodictiaceae</taxon>
        <taxon>Pyrodictium</taxon>
    </lineage>
</organism>
<keyword evidence="2" id="KW-1185">Reference proteome</keyword>
<name>A0ABM8IZ49_9CREN</name>
<dbReference type="EMBL" id="AP028907">
    <property type="protein sequence ID" value="BES82188.1"/>
    <property type="molecule type" value="Genomic_DNA"/>
</dbReference>
<dbReference type="RefSeq" id="WP_338249266.1">
    <property type="nucleotide sequence ID" value="NZ_AP028907.1"/>
</dbReference>
<dbReference type="Gene3D" id="1.10.390.10">
    <property type="entry name" value="Neutral Protease Domain 2"/>
    <property type="match status" value="1"/>
</dbReference>
<evidence type="ECO:0008006" key="3">
    <source>
        <dbReference type="Google" id="ProtNLM"/>
    </source>
</evidence>
<evidence type="ECO:0000313" key="1">
    <source>
        <dbReference type="EMBL" id="BES82188.1"/>
    </source>
</evidence>
<sequence length="422" mass="46703">MLRAFRLARALLRGGIRVSECGCVVKEVDAVVEARGVVLSVSVEVSVDAHGECCLWLNPGLRVGSVSGLEDYTVKYSRDPEVGLARLLRLRSRSCSASIGASYEGSVAPLMRGFWSSGEDRHVLRPQTLWYPYTVSCSCLLWPLVRGRHARARLEARHDGTHAALSSLRLREDGGSYSVWEGTGCSPVDLVVLRRRAEKRLALEGKEVVVVSETAGGVEEAVRGLREAIAFYRGLGFPDPQEELYVAVMGGSGGFRNDYLLSLDTVHLENSATALANALHEYAHTWLGSLLKPRSPEDLWMFEALPDYLAAAGLDASGLNEQARRVLREAVAEARRALRSPLYTPPHRIHMPLTRRGIATHRSVGVAVLDEIASRIGRRELLQQLASYIARKLETDRTFSWREFTASLGEDVRSVLEKYRLL</sequence>
<accession>A0ABM8IZ49</accession>
<gene>
    <name evidence="1" type="ORF">PABY_17550</name>
</gene>
<evidence type="ECO:0000313" key="2">
    <source>
        <dbReference type="Proteomes" id="UP001341135"/>
    </source>
</evidence>
<dbReference type="SUPFAM" id="SSF55486">
    <property type="entry name" value="Metalloproteases ('zincins'), catalytic domain"/>
    <property type="match status" value="1"/>
</dbReference>
<dbReference type="Proteomes" id="UP001341135">
    <property type="component" value="Chromosome"/>
</dbReference>
<reference evidence="1 2" key="1">
    <citation type="submission" date="2023-09" db="EMBL/GenBank/DDBJ databases">
        <title>Pyrofollis japonicus gen. nov. sp. nov., a novel member of the family Pyrodictiaceae isolated from the Iheya North hydrothermal field.</title>
        <authorList>
            <person name="Miyazaki U."/>
            <person name="Sanari M."/>
            <person name="Tame A."/>
            <person name="Kitajima M."/>
            <person name="Okamoto A."/>
            <person name="Sawayama S."/>
            <person name="Miyazaki J."/>
            <person name="Takai K."/>
            <person name="Nakagawa S."/>
        </authorList>
    </citation>
    <scope>NUCLEOTIDE SEQUENCE [LARGE SCALE GENOMIC DNA]</scope>
    <source>
        <strain evidence="1 2">AV2</strain>
    </source>
</reference>
<dbReference type="GeneID" id="89289762"/>
<protein>
    <recommendedName>
        <fullName evidence="3">Peptidase M1 membrane alanine aminopeptidase domain-containing protein</fullName>
    </recommendedName>
</protein>
<proteinExistence type="predicted"/>
<dbReference type="InterPro" id="IPR027268">
    <property type="entry name" value="Peptidase_M4/M1_CTD_sf"/>
</dbReference>